<dbReference type="GO" id="GO:0005886">
    <property type="term" value="C:plasma membrane"/>
    <property type="evidence" value="ECO:0007669"/>
    <property type="project" value="UniProtKB-SubCell"/>
</dbReference>
<dbReference type="InterPro" id="IPR036259">
    <property type="entry name" value="MFS_trans_sf"/>
</dbReference>
<dbReference type="Proteomes" id="UP000245926">
    <property type="component" value="Chromosome"/>
</dbReference>
<dbReference type="EMBL" id="CP029550">
    <property type="protein sequence ID" value="AWN44040.1"/>
    <property type="molecule type" value="Genomic_DNA"/>
</dbReference>
<keyword evidence="11" id="KW-1185">Reference proteome</keyword>
<dbReference type="AlphaFoldDB" id="A0A2U8WF59"/>
<feature type="transmembrane region" description="Helical" evidence="8">
    <location>
        <begin position="297"/>
        <end position="314"/>
    </location>
</feature>
<organism evidence="10 11">
    <name type="scientific">Methylobacterium durans</name>
    <dbReference type="NCBI Taxonomy" id="2202825"/>
    <lineage>
        <taxon>Bacteria</taxon>
        <taxon>Pseudomonadati</taxon>
        <taxon>Pseudomonadota</taxon>
        <taxon>Alphaproteobacteria</taxon>
        <taxon>Hyphomicrobiales</taxon>
        <taxon>Methylobacteriaceae</taxon>
        <taxon>Methylobacterium</taxon>
    </lineage>
</organism>
<dbReference type="CDD" id="cd17324">
    <property type="entry name" value="MFS_NepI_like"/>
    <property type="match status" value="1"/>
</dbReference>
<dbReference type="OrthoDB" id="63984at2"/>
<evidence type="ECO:0000256" key="7">
    <source>
        <dbReference type="ARBA" id="ARBA00023136"/>
    </source>
</evidence>
<dbReference type="KEGG" id="mets:DK389_30480"/>
<proteinExistence type="inferred from homology"/>
<feature type="transmembrane region" description="Helical" evidence="8">
    <location>
        <begin position="355"/>
        <end position="373"/>
    </location>
</feature>
<keyword evidence="7 8" id="KW-0472">Membrane</keyword>
<dbReference type="Pfam" id="PF07690">
    <property type="entry name" value="MFS_1"/>
    <property type="match status" value="1"/>
</dbReference>
<feature type="transmembrane region" description="Helical" evidence="8">
    <location>
        <begin position="150"/>
        <end position="172"/>
    </location>
</feature>
<keyword evidence="3" id="KW-0813">Transport</keyword>
<feature type="transmembrane region" description="Helical" evidence="8">
    <location>
        <begin position="320"/>
        <end position="343"/>
    </location>
</feature>
<feature type="transmembrane region" description="Helical" evidence="8">
    <location>
        <begin position="116"/>
        <end position="138"/>
    </location>
</feature>
<feature type="transmembrane region" description="Helical" evidence="8">
    <location>
        <begin position="59"/>
        <end position="82"/>
    </location>
</feature>
<evidence type="ECO:0000313" key="10">
    <source>
        <dbReference type="EMBL" id="AWN44040.1"/>
    </source>
</evidence>
<evidence type="ECO:0000256" key="3">
    <source>
        <dbReference type="ARBA" id="ARBA00022448"/>
    </source>
</evidence>
<feature type="transmembrane region" description="Helical" evidence="8">
    <location>
        <begin position="220"/>
        <end position="246"/>
    </location>
</feature>
<dbReference type="GO" id="GO:0022857">
    <property type="term" value="F:transmembrane transporter activity"/>
    <property type="evidence" value="ECO:0007669"/>
    <property type="project" value="InterPro"/>
</dbReference>
<dbReference type="InterPro" id="IPR020846">
    <property type="entry name" value="MFS_dom"/>
</dbReference>
<name>A0A2U8WF59_9HYPH</name>
<feature type="transmembrane region" description="Helical" evidence="8">
    <location>
        <begin position="379"/>
        <end position="398"/>
    </location>
</feature>
<comment type="subcellular location">
    <subcellularLocation>
        <location evidence="1">Cell membrane</location>
        <topology evidence="1">Multi-pass membrane protein</topology>
    </subcellularLocation>
</comment>
<reference evidence="11" key="1">
    <citation type="submission" date="2018-05" db="EMBL/GenBank/DDBJ databases">
        <title>Complete Genome Sequence of Methylobacterium sp. 17SD2-17.</title>
        <authorList>
            <person name="Srinivasan S."/>
        </authorList>
    </citation>
    <scope>NUCLEOTIDE SEQUENCE [LARGE SCALE GENOMIC DNA]</scope>
    <source>
        <strain evidence="11">17SD2-17</strain>
    </source>
</reference>
<accession>A0A2U8WF59</accession>
<dbReference type="RefSeq" id="WP_109895406.1">
    <property type="nucleotide sequence ID" value="NZ_CP029550.1"/>
</dbReference>
<feature type="transmembrane region" description="Helical" evidence="8">
    <location>
        <begin position="266"/>
        <end position="285"/>
    </location>
</feature>
<dbReference type="SUPFAM" id="SSF103473">
    <property type="entry name" value="MFS general substrate transporter"/>
    <property type="match status" value="1"/>
</dbReference>
<gene>
    <name evidence="10" type="ORF">DK389_30480</name>
</gene>
<dbReference type="PANTHER" id="PTHR43271">
    <property type="entry name" value="BLL2771 PROTEIN"/>
    <property type="match status" value="1"/>
</dbReference>
<dbReference type="PROSITE" id="PS50850">
    <property type="entry name" value="MFS"/>
    <property type="match status" value="1"/>
</dbReference>
<keyword evidence="6 8" id="KW-1133">Transmembrane helix</keyword>
<comment type="similarity">
    <text evidence="2">Belongs to the major facilitator superfamily.</text>
</comment>
<evidence type="ECO:0000313" key="11">
    <source>
        <dbReference type="Proteomes" id="UP000245926"/>
    </source>
</evidence>
<evidence type="ECO:0000256" key="4">
    <source>
        <dbReference type="ARBA" id="ARBA00022475"/>
    </source>
</evidence>
<feature type="domain" description="Major facilitator superfamily (MFS) profile" evidence="9">
    <location>
        <begin position="25"/>
        <end position="408"/>
    </location>
</feature>
<feature type="transmembrane region" description="Helical" evidence="8">
    <location>
        <begin position="23"/>
        <end position="47"/>
    </location>
</feature>
<dbReference type="Gene3D" id="1.20.1250.20">
    <property type="entry name" value="MFS general substrate transporter like domains"/>
    <property type="match status" value="1"/>
</dbReference>
<evidence type="ECO:0000256" key="5">
    <source>
        <dbReference type="ARBA" id="ARBA00022692"/>
    </source>
</evidence>
<evidence type="ECO:0000259" key="9">
    <source>
        <dbReference type="PROSITE" id="PS50850"/>
    </source>
</evidence>
<evidence type="ECO:0000256" key="6">
    <source>
        <dbReference type="ARBA" id="ARBA00022989"/>
    </source>
</evidence>
<sequence length="408" mass="41968">MPDPGTLGLNGPMTRERTHAGDLVRNAVIALMAFLTVVDLFATQAILPSLARAYAVSPAAIGFAVNATTLGMAFGGLGVALLGQRIDRRRGVVVSLLLLAVPTALLGTLPDLWVFAALRVLQGVCMAAAFTLTLAYLGEACSASAAAGAFAAYVTGNVASNFVGRLVAAALVDHLGLVSNFLAFALLNLAGAGLALLVLRAPKPEPLRHMDQQGRASPHTVWIAHLANPTLLAAFGIGFCILFAFLGTFTYVNFVLTGSPFLVGPMTLGFIYFVFLPSLITTPLAGHVSGRLGFRRGLAAGLLIAALGLPLLNLPSLPFVLAGLVLVGIGTFLAQAIATGVVGRFAMGERASASGLYLLFYYLGGLAGTAILGQVFERLGWGACVLGVAASLALAAALTTRLREPSAA</sequence>
<feature type="transmembrane region" description="Helical" evidence="8">
    <location>
        <begin position="178"/>
        <end position="199"/>
    </location>
</feature>
<protein>
    <submittedName>
        <fullName evidence="10">MFS transporter</fullName>
    </submittedName>
</protein>
<dbReference type="PANTHER" id="PTHR43271:SF2">
    <property type="entry name" value="BLL2771 PROTEIN"/>
    <property type="match status" value="1"/>
</dbReference>
<keyword evidence="4" id="KW-1003">Cell membrane</keyword>
<feature type="transmembrane region" description="Helical" evidence="8">
    <location>
        <begin position="91"/>
        <end position="110"/>
    </location>
</feature>
<keyword evidence="5 8" id="KW-0812">Transmembrane</keyword>
<evidence type="ECO:0000256" key="8">
    <source>
        <dbReference type="SAM" id="Phobius"/>
    </source>
</evidence>
<dbReference type="InterPro" id="IPR011701">
    <property type="entry name" value="MFS"/>
</dbReference>
<evidence type="ECO:0000256" key="2">
    <source>
        <dbReference type="ARBA" id="ARBA00008335"/>
    </source>
</evidence>
<evidence type="ECO:0000256" key="1">
    <source>
        <dbReference type="ARBA" id="ARBA00004651"/>
    </source>
</evidence>